<dbReference type="AlphaFoldDB" id="A0A1T4MY89"/>
<dbReference type="CDD" id="cd06262">
    <property type="entry name" value="metallo-hydrolase-like_MBL-fold"/>
    <property type="match status" value="1"/>
</dbReference>
<keyword evidence="3" id="KW-0378">Hydrolase</keyword>
<gene>
    <name evidence="6" type="ORF">SAMN02745202_00892</name>
</gene>
<reference evidence="6 7" key="1">
    <citation type="submission" date="2017-02" db="EMBL/GenBank/DDBJ databases">
        <authorList>
            <person name="Peterson S.W."/>
        </authorList>
    </citation>
    <scope>NUCLEOTIDE SEQUENCE [LARGE SCALE GENOMIC DNA]</scope>
    <source>
        <strain evidence="6 7">ATCC 43324</strain>
    </source>
</reference>
<evidence type="ECO:0000256" key="2">
    <source>
        <dbReference type="ARBA" id="ARBA00022723"/>
    </source>
</evidence>
<dbReference type="RefSeq" id="WP_078805548.1">
    <property type="nucleotide sequence ID" value="NZ_FUXK01000008.1"/>
</dbReference>
<evidence type="ECO:0000313" key="7">
    <source>
        <dbReference type="Proteomes" id="UP000190065"/>
    </source>
</evidence>
<dbReference type="STRING" id="28136.SAMN02745202_00892"/>
<protein>
    <submittedName>
        <fullName evidence="6">Glyoxylase, beta-lactamase superfamily II</fullName>
    </submittedName>
</protein>
<dbReference type="EMBL" id="FUXK01000008">
    <property type="protein sequence ID" value="SJZ71871.1"/>
    <property type="molecule type" value="Genomic_DNA"/>
</dbReference>
<evidence type="ECO:0000313" key="6">
    <source>
        <dbReference type="EMBL" id="SJZ71871.1"/>
    </source>
</evidence>
<keyword evidence="2" id="KW-0479">Metal-binding</keyword>
<feature type="domain" description="Metallo-beta-lactamase" evidence="5">
    <location>
        <begin position="13"/>
        <end position="196"/>
    </location>
</feature>
<dbReference type="Gene3D" id="3.60.15.10">
    <property type="entry name" value="Ribonuclease Z/Hydroxyacylglutathione hydrolase-like"/>
    <property type="match status" value="1"/>
</dbReference>
<dbReference type="PANTHER" id="PTHR46233">
    <property type="entry name" value="HYDROXYACYLGLUTATHIONE HYDROLASE GLOC"/>
    <property type="match status" value="1"/>
</dbReference>
<comment type="cofactor">
    <cofactor evidence="1">
        <name>Zn(2+)</name>
        <dbReference type="ChEBI" id="CHEBI:29105"/>
    </cofactor>
</comment>
<dbReference type="GO" id="GO:0016787">
    <property type="term" value="F:hydrolase activity"/>
    <property type="evidence" value="ECO:0007669"/>
    <property type="project" value="UniProtKB-KW"/>
</dbReference>
<evidence type="ECO:0000256" key="4">
    <source>
        <dbReference type="ARBA" id="ARBA00022833"/>
    </source>
</evidence>
<dbReference type="InterPro" id="IPR051453">
    <property type="entry name" value="MBL_Glyoxalase_II"/>
</dbReference>
<dbReference type="GO" id="GO:0046872">
    <property type="term" value="F:metal ion binding"/>
    <property type="evidence" value="ECO:0007669"/>
    <property type="project" value="UniProtKB-KW"/>
</dbReference>
<organism evidence="6 7">
    <name type="scientific">Segatella oulorum</name>
    <dbReference type="NCBI Taxonomy" id="28136"/>
    <lineage>
        <taxon>Bacteria</taxon>
        <taxon>Pseudomonadati</taxon>
        <taxon>Bacteroidota</taxon>
        <taxon>Bacteroidia</taxon>
        <taxon>Bacteroidales</taxon>
        <taxon>Prevotellaceae</taxon>
        <taxon>Segatella</taxon>
    </lineage>
</organism>
<dbReference type="SMART" id="SM00849">
    <property type="entry name" value="Lactamase_B"/>
    <property type="match status" value="1"/>
</dbReference>
<dbReference type="eggNOG" id="COG0491">
    <property type="taxonomic scope" value="Bacteria"/>
</dbReference>
<evidence type="ECO:0000256" key="3">
    <source>
        <dbReference type="ARBA" id="ARBA00022801"/>
    </source>
</evidence>
<dbReference type="Pfam" id="PF00753">
    <property type="entry name" value="Lactamase_B"/>
    <property type="match status" value="1"/>
</dbReference>
<evidence type="ECO:0000259" key="5">
    <source>
        <dbReference type="SMART" id="SM00849"/>
    </source>
</evidence>
<dbReference type="SUPFAM" id="SSF56281">
    <property type="entry name" value="Metallo-hydrolase/oxidoreductase"/>
    <property type="match status" value="1"/>
</dbReference>
<name>A0A1T4MY89_9BACT</name>
<sequence length="214" mass="23819">MLTIKIFQCNALQENCYVVSDETRACVIIDCGARTVDEYRVISDYIRQQQLRPQHLIATHGHVDHNYGNGYVYAEFGLTPEVHERDLPLMATLHEQSAQFIGLDVLAPVPPVQTRLKEGDKIDFGTHQLTVIETPGHTPGGIVLYDAAEHVAFSGDTLFRSSIGRTDLPGGSMLEMMQSLRMICQLPDETKVFPGHGAATTIGEELMHNPYLDR</sequence>
<dbReference type="InterPro" id="IPR036866">
    <property type="entry name" value="RibonucZ/Hydroxyglut_hydro"/>
</dbReference>
<dbReference type="Proteomes" id="UP000190065">
    <property type="component" value="Unassembled WGS sequence"/>
</dbReference>
<accession>A0A1T4MY89</accession>
<proteinExistence type="predicted"/>
<dbReference type="InterPro" id="IPR001279">
    <property type="entry name" value="Metallo-B-lactamas"/>
</dbReference>
<keyword evidence="4" id="KW-0862">Zinc</keyword>
<dbReference type="PANTHER" id="PTHR46233:SF3">
    <property type="entry name" value="HYDROXYACYLGLUTATHIONE HYDROLASE GLOC"/>
    <property type="match status" value="1"/>
</dbReference>
<evidence type="ECO:0000256" key="1">
    <source>
        <dbReference type="ARBA" id="ARBA00001947"/>
    </source>
</evidence>